<dbReference type="GO" id="GO:0016989">
    <property type="term" value="F:sigma factor antagonist activity"/>
    <property type="evidence" value="ECO:0007669"/>
    <property type="project" value="TreeGrafter"/>
</dbReference>
<organism evidence="4 5">
    <name type="scientific">Chitinophaga ginsengisegetis</name>
    <dbReference type="NCBI Taxonomy" id="393003"/>
    <lineage>
        <taxon>Bacteria</taxon>
        <taxon>Pseudomonadati</taxon>
        <taxon>Bacteroidota</taxon>
        <taxon>Chitinophagia</taxon>
        <taxon>Chitinophagales</taxon>
        <taxon>Chitinophagaceae</taxon>
        <taxon>Chitinophaga</taxon>
    </lineage>
</organism>
<feature type="domain" description="Protein FecR C-terminal" evidence="3">
    <location>
        <begin position="326"/>
        <end position="392"/>
    </location>
</feature>
<reference evidence="4 5" key="1">
    <citation type="submission" date="2017-02" db="EMBL/GenBank/DDBJ databases">
        <authorList>
            <person name="Peterson S.W."/>
        </authorList>
    </citation>
    <scope>NUCLEOTIDE SEQUENCE [LARGE SCALE GENOMIC DNA]</scope>
    <source>
        <strain evidence="4 5">DSM 18108</strain>
    </source>
</reference>
<dbReference type="RefSeq" id="WP_079469134.1">
    <property type="nucleotide sequence ID" value="NZ_FUZZ01000001.1"/>
</dbReference>
<evidence type="ECO:0000313" key="4">
    <source>
        <dbReference type="EMBL" id="SKD00653.1"/>
    </source>
</evidence>
<dbReference type="FunFam" id="2.60.120.1440:FF:000001">
    <property type="entry name" value="Putative anti-sigma factor"/>
    <property type="match status" value="1"/>
</dbReference>
<dbReference type="InterPro" id="IPR012373">
    <property type="entry name" value="Ferrdict_sens_TM"/>
</dbReference>
<evidence type="ECO:0000259" key="3">
    <source>
        <dbReference type="Pfam" id="PF16344"/>
    </source>
</evidence>
<protein>
    <submittedName>
        <fullName evidence="4">FecR family protein</fullName>
    </submittedName>
</protein>
<name>A0A1T5NKA2_9BACT</name>
<dbReference type="EMBL" id="FUZZ01000001">
    <property type="protein sequence ID" value="SKD00653.1"/>
    <property type="molecule type" value="Genomic_DNA"/>
</dbReference>
<dbReference type="InterPro" id="IPR032508">
    <property type="entry name" value="FecR_C"/>
</dbReference>
<dbReference type="Pfam" id="PF16344">
    <property type="entry name" value="FecR_C"/>
    <property type="match status" value="1"/>
</dbReference>
<dbReference type="InterPro" id="IPR006860">
    <property type="entry name" value="FecR"/>
</dbReference>
<evidence type="ECO:0000256" key="1">
    <source>
        <dbReference type="SAM" id="Phobius"/>
    </source>
</evidence>
<keyword evidence="5" id="KW-1185">Reference proteome</keyword>
<dbReference type="AlphaFoldDB" id="A0A1T5NKA2"/>
<dbReference type="Proteomes" id="UP000190166">
    <property type="component" value="Unassembled WGS sequence"/>
</dbReference>
<dbReference type="PANTHER" id="PTHR30273">
    <property type="entry name" value="PERIPLASMIC SIGNAL SENSOR AND SIGMA FACTOR ACTIVATOR FECR-RELATED"/>
    <property type="match status" value="1"/>
</dbReference>
<keyword evidence="1" id="KW-0472">Membrane</keyword>
<accession>A0A1T5NKA2</accession>
<keyword evidence="1" id="KW-0812">Transmembrane</keyword>
<gene>
    <name evidence="4" type="ORF">SAMN05660461_1903</name>
</gene>
<feature type="transmembrane region" description="Helical" evidence="1">
    <location>
        <begin position="91"/>
        <end position="111"/>
    </location>
</feature>
<feature type="domain" description="FecR protein" evidence="2">
    <location>
        <begin position="189"/>
        <end position="284"/>
    </location>
</feature>
<dbReference type="Gene3D" id="2.60.120.1440">
    <property type="match status" value="1"/>
</dbReference>
<evidence type="ECO:0000313" key="5">
    <source>
        <dbReference type="Proteomes" id="UP000190166"/>
    </source>
</evidence>
<dbReference type="STRING" id="393003.SAMN05660461_1903"/>
<evidence type="ECO:0000259" key="2">
    <source>
        <dbReference type="Pfam" id="PF04773"/>
    </source>
</evidence>
<dbReference type="Pfam" id="PF04773">
    <property type="entry name" value="FecR"/>
    <property type="match status" value="1"/>
</dbReference>
<dbReference type="Gene3D" id="3.55.50.30">
    <property type="match status" value="1"/>
</dbReference>
<keyword evidence="1" id="KW-1133">Transmembrane helix</keyword>
<dbReference type="PANTHER" id="PTHR30273:SF2">
    <property type="entry name" value="PROTEIN FECR"/>
    <property type="match status" value="1"/>
</dbReference>
<proteinExistence type="predicted"/>
<sequence>MQEQRVIYLLQQRLSGNETAAEQEELYTLLEDDGNMEILMAALTDLMWQAPADTATPDTAARTALLQSITGADLTTPFVETAQPMKTVYRFWWAAAVVAGLLFATGLYFLFRPVASVKPTPALAQRYKNDIAPGGNKAMLTLADGSRIVLDEAKNDTLGKQGSTSIIKLQNGQVLYHATGATTPVTYNTLSTPRGGQYQLTLPDGTRVWLNAASSLHFPTAFTGSNRTVELTGEGYFEVAPLSGKPFLVKANGADITVLGTHFNIMAYTNESALAVTLLEGAVNVGRNGTIKKLLPGQQARISNNNNITVTGADVQEAVAWKNGFFIFDRADITTVMRQLERWYDIEVVYEGTPPQMRFGGGMQRSLPLSGILKILEKNGVLFKIEGRKITVLRS</sequence>